<sequence length="92" mass="10157">MKLSAKLPQTKGDTLKKKSLPQTQKPTTFLTQHLNSSQTFTNSQSSQSSRSSSLDKKDGPLSGNGKPRPDSNGWMSNAEHFSSFSPFFTTQY</sequence>
<evidence type="ECO:0000313" key="2">
    <source>
        <dbReference type="EMBL" id="KAF7281654.1"/>
    </source>
</evidence>
<name>A0A834MKF8_RHYFE</name>
<evidence type="ECO:0000313" key="3">
    <source>
        <dbReference type="Proteomes" id="UP000625711"/>
    </source>
</evidence>
<dbReference type="Proteomes" id="UP000625711">
    <property type="component" value="Unassembled WGS sequence"/>
</dbReference>
<dbReference type="AlphaFoldDB" id="A0A834MKF8"/>
<protein>
    <submittedName>
        <fullName evidence="2">Uncharacterized protein</fullName>
    </submittedName>
</protein>
<feature type="compositionally biased region" description="Low complexity" evidence="1">
    <location>
        <begin position="35"/>
        <end position="52"/>
    </location>
</feature>
<proteinExistence type="predicted"/>
<feature type="compositionally biased region" description="Polar residues" evidence="1">
    <location>
        <begin position="20"/>
        <end position="34"/>
    </location>
</feature>
<keyword evidence="3" id="KW-1185">Reference proteome</keyword>
<comment type="caution">
    <text evidence="2">The sequence shown here is derived from an EMBL/GenBank/DDBJ whole genome shotgun (WGS) entry which is preliminary data.</text>
</comment>
<evidence type="ECO:0000256" key="1">
    <source>
        <dbReference type="SAM" id="MobiDB-lite"/>
    </source>
</evidence>
<dbReference type="EMBL" id="JAACXV010000231">
    <property type="protein sequence ID" value="KAF7281654.1"/>
    <property type="molecule type" value="Genomic_DNA"/>
</dbReference>
<organism evidence="2 3">
    <name type="scientific">Rhynchophorus ferrugineus</name>
    <name type="common">Red palm weevil</name>
    <name type="synonym">Curculio ferrugineus</name>
    <dbReference type="NCBI Taxonomy" id="354439"/>
    <lineage>
        <taxon>Eukaryota</taxon>
        <taxon>Metazoa</taxon>
        <taxon>Ecdysozoa</taxon>
        <taxon>Arthropoda</taxon>
        <taxon>Hexapoda</taxon>
        <taxon>Insecta</taxon>
        <taxon>Pterygota</taxon>
        <taxon>Neoptera</taxon>
        <taxon>Endopterygota</taxon>
        <taxon>Coleoptera</taxon>
        <taxon>Polyphaga</taxon>
        <taxon>Cucujiformia</taxon>
        <taxon>Curculionidae</taxon>
        <taxon>Dryophthorinae</taxon>
        <taxon>Rhynchophorus</taxon>
    </lineage>
</organism>
<gene>
    <name evidence="2" type="ORF">GWI33_004454</name>
</gene>
<reference evidence="2" key="1">
    <citation type="submission" date="2020-08" db="EMBL/GenBank/DDBJ databases">
        <title>Genome sequencing and assembly of the red palm weevil Rhynchophorus ferrugineus.</title>
        <authorList>
            <person name="Dias G.B."/>
            <person name="Bergman C.M."/>
            <person name="Manee M."/>
        </authorList>
    </citation>
    <scope>NUCLEOTIDE SEQUENCE</scope>
    <source>
        <strain evidence="2">AA-2017</strain>
        <tissue evidence="2">Whole larva</tissue>
    </source>
</reference>
<feature type="region of interest" description="Disordered" evidence="1">
    <location>
        <begin position="1"/>
        <end position="79"/>
    </location>
</feature>
<accession>A0A834MKF8</accession>